<keyword evidence="1" id="KW-0175">Coiled coil</keyword>
<feature type="non-terminal residue" evidence="2">
    <location>
        <position position="71"/>
    </location>
</feature>
<dbReference type="EMBL" id="CAJOBI010341448">
    <property type="protein sequence ID" value="CAF5213452.1"/>
    <property type="molecule type" value="Genomic_DNA"/>
</dbReference>
<dbReference type="Proteomes" id="UP000676336">
    <property type="component" value="Unassembled WGS sequence"/>
</dbReference>
<protein>
    <submittedName>
        <fullName evidence="2">Uncharacterized protein</fullName>
    </submittedName>
</protein>
<sequence length="71" mass="8360">NLNKTLQNRCDQLENELISVRERYAQDQGQSSGRQLKDENYQLKDHVLRLNACLSEYQAMYPSDALKNNMR</sequence>
<gene>
    <name evidence="2" type="ORF">SMN809_LOCUS79037</name>
</gene>
<feature type="coiled-coil region" evidence="1">
    <location>
        <begin position="3"/>
        <end position="30"/>
    </location>
</feature>
<name>A0A8S3J696_9BILA</name>
<feature type="non-terminal residue" evidence="2">
    <location>
        <position position="1"/>
    </location>
</feature>
<reference evidence="2" key="1">
    <citation type="submission" date="2021-02" db="EMBL/GenBank/DDBJ databases">
        <authorList>
            <person name="Nowell W R."/>
        </authorList>
    </citation>
    <scope>NUCLEOTIDE SEQUENCE</scope>
</reference>
<comment type="caution">
    <text evidence="2">The sequence shown here is derived from an EMBL/GenBank/DDBJ whole genome shotgun (WGS) entry which is preliminary data.</text>
</comment>
<dbReference type="AlphaFoldDB" id="A0A8S3J696"/>
<accession>A0A8S3J696</accession>
<organism evidence="2 3">
    <name type="scientific">Rotaria magnacalcarata</name>
    <dbReference type="NCBI Taxonomy" id="392030"/>
    <lineage>
        <taxon>Eukaryota</taxon>
        <taxon>Metazoa</taxon>
        <taxon>Spiralia</taxon>
        <taxon>Gnathifera</taxon>
        <taxon>Rotifera</taxon>
        <taxon>Eurotatoria</taxon>
        <taxon>Bdelloidea</taxon>
        <taxon>Philodinida</taxon>
        <taxon>Philodinidae</taxon>
        <taxon>Rotaria</taxon>
    </lineage>
</organism>
<proteinExistence type="predicted"/>
<evidence type="ECO:0000313" key="2">
    <source>
        <dbReference type="EMBL" id="CAF5213452.1"/>
    </source>
</evidence>
<evidence type="ECO:0000313" key="3">
    <source>
        <dbReference type="Proteomes" id="UP000676336"/>
    </source>
</evidence>
<evidence type="ECO:0000256" key="1">
    <source>
        <dbReference type="SAM" id="Coils"/>
    </source>
</evidence>